<reference evidence="1" key="1">
    <citation type="submission" date="2009-02" db="EMBL/GenBank/DDBJ databases">
        <title>Full length sequence-verified cDNA sequences from Sitka spruce (Picea sitchensis).</title>
        <authorList>
            <person name="Reid K.E."/>
            <person name="Liao N."/>
            <person name="Ralph S."/>
            <person name="Kolosova N."/>
            <person name="Oddy C."/>
            <person name="Moore R."/>
            <person name="Mayo M."/>
            <person name="Wagner S."/>
            <person name="King J."/>
            <person name="Yanchuk A."/>
            <person name="Holt R."/>
            <person name="Jones S."/>
            <person name="Marra M."/>
            <person name="Ritland C.E."/>
            <person name="Ritland K."/>
            <person name="Bohlmann J."/>
        </authorList>
    </citation>
    <scope>NUCLEOTIDE SEQUENCE</scope>
    <source>
        <tissue evidence="1">Green portion of the leader tissue</tissue>
    </source>
</reference>
<dbReference type="PANTHER" id="PTHR36795">
    <property type="entry name" value="OS01G0938400 PROTEIN"/>
    <property type="match status" value="1"/>
</dbReference>
<dbReference type="AlphaFoldDB" id="C0PRB7"/>
<name>C0PRB7_PICSI</name>
<evidence type="ECO:0000313" key="1">
    <source>
        <dbReference type="EMBL" id="ACN40357.1"/>
    </source>
</evidence>
<organism evidence="1">
    <name type="scientific">Picea sitchensis</name>
    <name type="common">Sitka spruce</name>
    <name type="synonym">Pinus sitchensis</name>
    <dbReference type="NCBI Taxonomy" id="3332"/>
    <lineage>
        <taxon>Eukaryota</taxon>
        <taxon>Viridiplantae</taxon>
        <taxon>Streptophyta</taxon>
        <taxon>Embryophyta</taxon>
        <taxon>Tracheophyta</taxon>
        <taxon>Spermatophyta</taxon>
        <taxon>Pinopsida</taxon>
        <taxon>Pinidae</taxon>
        <taxon>Conifers I</taxon>
        <taxon>Pinales</taxon>
        <taxon>Pinaceae</taxon>
        <taxon>Picea</taxon>
    </lineage>
</organism>
<protein>
    <submittedName>
        <fullName evidence="1">Uncharacterized protein</fullName>
    </submittedName>
</protein>
<accession>C0PRB7</accession>
<dbReference type="EMBL" id="BT070860">
    <property type="protein sequence ID" value="ACN40357.1"/>
    <property type="molecule type" value="mRNA"/>
</dbReference>
<sequence length="160" mass="18893">MASKRYSSQLCLSRIWHGIRQYERIKKNEEEEVVCEEEDEISSETAVADRKVRRLFKLSRRRPRRRRSRRVRIRFVLGMVRRLRWAAVLSQLKVSWRRFAKLVKESQPHFTDVLGGNHLFLHLTPPPPINSYNHLEGGGGGCREIDGSSYGHPLYMLYML</sequence>
<dbReference type="PANTHER" id="PTHR36795:SF2">
    <property type="entry name" value="OS01G0938400 PROTEIN"/>
    <property type="match status" value="1"/>
</dbReference>
<proteinExistence type="evidence at transcript level"/>
<dbReference type="OMA" id="RIWHGIR"/>